<feature type="region of interest" description="Disordered" evidence="1">
    <location>
        <begin position="27"/>
        <end position="49"/>
    </location>
</feature>
<evidence type="ECO:0000313" key="2">
    <source>
        <dbReference type="EMBL" id="BDG61095.1"/>
    </source>
</evidence>
<dbReference type="AlphaFoldDB" id="A0AA35CKR5"/>
<protein>
    <submittedName>
        <fullName evidence="2">Uncharacterized protein</fullName>
    </submittedName>
</protein>
<proteinExistence type="predicted"/>
<evidence type="ECO:0000313" key="3">
    <source>
        <dbReference type="Proteomes" id="UP001163687"/>
    </source>
</evidence>
<dbReference type="RefSeq" id="WP_264841773.1">
    <property type="nucleotide sequence ID" value="NZ_AP025628.1"/>
</dbReference>
<dbReference type="Proteomes" id="UP001163687">
    <property type="component" value="Chromosome"/>
</dbReference>
<organism evidence="2 3">
    <name type="scientific">Caldinitratiruptor microaerophilus</name>
    <dbReference type="NCBI Taxonomy" id="671077"/>
    <lineage>
        <taxon>Bacteria</taxon>
        <taxon>Bacillati</taxon>
        <taxon>Bacillota</taxon>
        <taxon>Clostridia</taxon>
        <taxon>Eubacteriales</taxon>
        <taxon>Symbiobacteriaceae</taxon>
        <taxon>Caldinitratiruptor</taxon>
    </lineage>
</organism>
<name>A0AA35CKR5_9FIRM</name>
<gene>
    <name evidence="2" type="ORF">caldi_21850</name>
</gene>
<dbReference type="KEGG" id="cmic:caldi_21850"/>
<reference evidence="2" key="1">
    <citation type="submission" date="2022-03" db="EMBL/GenBank/DDBJ databases">
        <title>Complete genome sequence of Caldinitratiruptor microaerophilus.</title>
        <authorList>
            <person name="Mukaiyama R."/>
            <person name="Nishiyama T."/>
            <person name="Ueda K."/>
        </authorList>
    </citation>
    <scope>NUCLEOTIDE SEQUENCE</scope>
    <source>
        <strain evidence="2">JCM 16183</strain>
    </source>
</reference>
<sequence length="49" mass="4894">MSFWTWLVILAVAAVVVGWAVGLNAGAETGSEHDGHGHGGHGGHGGGHH</sequence>
<accession>A0AA35CKR5</accession>
<feature type="compositionally biased region" description="Basic residues" evidence="1">
    <location>
        <begin position="38"/>
        <end position="49"/>
    </location>
</feature>
<dbReference type="EMBL" id="AP025628">
    <property type="protein sequence ID" value="BDG61095.1"/>
    <property type="molecule type" value="Genomic_DNA"/>
</dbReference>
<keyword evidence="3" id="KW-1185">Reference proteome</keyword>
<evidence type="ECO:0000256" key="1">
    <source>
        <dbReference type="SAM" id="MobiDB-lite"/>
    </source>
</evidence>